<sequence length="183" mass="19632">MMRAIVAPPAVASAALSELKAWLGISRTADDGELASLMRAAFDVCEGFTGTMPLQSGCEDVLEASGEWQALSARPVTAITAMAGLSTGGLRTALASTDYELDIRADGTGLVRLRRPIEQTRVVVTYVAGLASDWTTLPEAIRHGVIRLAAHQHRARDDDKKAATLPPAVVAALWRPWRRMRLA</sequence>
<dbReference type="Gene3D" id="1.10.3230.30">
    <property type="entry name" value="Phage gp6-like head-tail connector protein"/>
    <property type="match status" value="1"/>
</dbReference>
<protein>
    <submittedName>
        <fullName evidence="1">Putative phage-like protein</fullName>
    </submittedName>
</protein>
<proteinExistence type="predicted"/>
<dbReference type="RefSeq" id="WP_039338596.1">
    <property type="nucleotide sequence ID" value="NZ_JRVC01000038.1"/>
</dbReference>
<evidence type="ECO:0000313" key="1">
    <source>
        <dbReference type="EMBL" id="KHS41646.1"/>
    </source>
</evidence>
<reference evidence="1 2" key="1">
    <citation type="submission" date="2014-10" db="EMBL/GenBank/DDBJ databases">
        <title>Draft genome sequence of Novosphingobium subterraneum DSM 12447.</title>
        <authorList>
            <person name="Gan H.M."/>
            <person name="Gan H.Y."/>
            <person name="Savka M.A."/>
        </authorList>
    </citation>
    <scope>NUCLEOTIDE SEQUENCE [LARGE SCALE GENOMIC DNA]</scope>
    <source>
        <strain evidence="1 2">DSM 12447</strain>
    </source>
</reference>
<name>A0A0B8ZTP9_9SPHN</name>
<accession>A0A0B8ZTP9</accession>
<dbReference type="STRING" id="48936.NJ75_04599"/>
<evidence type="ECO:0000313" key="2">
    <source>
        <dbReference type="Proteomes" id="UP000031338"/>
    </source>
</evidence>
<keyword evidence="2" id="KW-1185">Reference proteome</keyword>
<dbReference type="PATRIC" id="fig|48936.3.peg.4633"/>
<comment type="caution">
    <text evidence="1">The sequence shown here is derived from an EMBL/GenBank/DDBJ whole genome shotgun (WGS) entry which is preliminary data.</text>
</comment>
<gene>
    <name evidence="1" type="ORF">NJ75_04599</name>
</gene>
<dbReference type="AlphaFoldDB" id="A0A0B8ZTP9"/>
<dbReference type="EMBL" id="JRVC01000038">
    <property type="protein sequence ID" value="KHS41646.1"/>
    <property type="molecule type" value="Genomic_DNA"/>
</dbReference>
<dbReference type="Proteomes" id="UP000031338">
    <property type="component" value="Unassembled WGS sequence"/>
</dbReference>
<dbReference type="NCBIfam" id="TIGR02215">
    <property type="entry name" value="phage_chp_gp8"/>
    <property type="match status" value="1"/>
</dbReference>
<organism evidence="1 2">
    <name type="scientific">Novosphingobium subterraneum</name>
    <dbReference type="NCBI Taxonomy" id="48936"/>
    <lineage>
        <taxon>Bacteria</taxon>
        <taxon>Pseudomonadati</taxon>
        <taxon>Pseudomonadota</taxon>
        <taxon>Alphaproteobacteria</taxon>
        <taxon>Sphingomonadales</taxon>
        <taxon>Sphingomonadaceae</taxon>
        <taxon>Novosphingobium</taxon>
    </lineage>
</organism>
<dbReference type="InterPro" id="IPR011738">
    <property type="entry name" value="Phage_CHP"/>
</dbReference>